<dbReference type="GO" id="GO:0004523">
    <property type="term" value="F:RNA-DNA hybrid ribonuclease activity"/>
    <property type="evidence" value="ECO:0007669"/>
    <property type="project" value="InterPro"/>
</dbReference>
<dbReference type="AlphaFoldDB" id="A0A6A4DFH5"/>
<evidence type="ECO:0000259" key="1">
    <source>
        <dbReference type="Pfam" id="PF13456"/>
    </source>
</evidence>
<name>A0A6A4DFH5_9STRA</name>
<evidence type="ECO:0000313" key="2">
    <source>
        <dbReference type="EMBL" id="KAE8996384.1"/>
    </source>
</evidence>
<reference evidence="3 5" key="1">
    <citation type="submission" date="2018-08" db="EMBL/GenBank/DDBJ databases">
        <title>Genomic investigation of the strawberry pathogen Phytophthora fragariae indicates pathogenicity is determined by transcriptional variation in three key races.</title>
        <authorList>
            <person name="Adams T.M."/>
            <person name="Armitage A.D."/>
            <person name="Sobczyk M.K."/>
            <person name="Bates H.J."/>
            <person name="Dunwell J.M."/>
            <person name="Nellist C.F."/>
            <person name="Harrison R.J."/>
        </authorList>
    </citation>
    <scope>NUCLEOTIDE SEQUENCE [LARGE SCALE GENOMIC DNA]</scope>
    <source>
        <strain evidence="2 4">SCRP249</strain>
        <strain evidence="3 5">SCRP333</strain>
    </source>
</reference>
<evidence type="ECO:0000313" key="3">
    <source>
        <dbReference type="EMBL" id="KAE9307451.1"/>
    </source>
</evidence>
<dbReference type="Pfam" id="PF13456">
    <property type="entry name" value="RVT_3"/>
    <property type="match status" value="1"/>
</dbReference>
<organism evidence="3 5">
    <name type="scientific">Phytophthora rubi</name>
    <dbReference type="NCBI Taxonomy" id="129364"/>
    <lineage>
        <taxon>Eukaryota</taxon>
        <taxon>Sar</taxon>
        <taxon>Stramenopiles</taxon>
        <taxon>Oomycota</taxon>
        <taxon>Peronosporomycetes</taxon>
        <taxon>Peronosporales</taxon>
        <taxon>Peronosporaceae</taxon>
        <taxon>Phytophthora</taxon>
    </lineage>
</organism>
<protein>
    <recommendedName>
        <fullName evidence="1">RNase H type-1 domain-containing protein</fullName>
    </recommendedName>
</protein>
<feature type="domain" description="RNase H type-1" evidence="1">
    <location>
        <begin position="124"/>
        <end position="247"/>
    </location>
</feature>
<dbReference type="EMBL" id="QXFT01001924">
    <property type="protein sequence ID" value="KAE9307451.1"/>
    <property type="molecule type" value="Genomic_DNA"/>
</dbReference>
<dbReference type="GO" id="GO:0003676">
    <property type="term" value="F:nucleic acid binding"/>
    <property type="evidence" value="ECO:0007669"/>
    <property type="project" value="InterPro"/>
</dbReference>
<dbReference type="EMBL" id="QXFV01001895">
    <property type="protein sequence ID" value="KAE8996384.1"/>
    <property type="molecule type" value="Genomic_DNA"/>
</dbReference>
<evidence type="ECO:0000313" key="5">
    <source>
        <dbReference type="Proteomes" id="UP000434957"/>
    </source>
</evidence>
<keyword evidence="5" id="KW-1185">Reference proteome</keyword>
<accession>A0A6A4DFH5</accession>
<dbReference type="InterPro" id="IPR002156">
    <property type="entry name" value="RNaseH_domain"/>
</dbReference>
<comment type="caution">
    <text evidence="3">The sequence shown here is derived from an EMBL/GenBank/DDBJ whole genome shotgun (WGS) entry which is preliminary data.</text>
</comment>
<proteinExistence type="predicted"/>
<dbReference type="Proteomes" id="UP000429607">
    <property type="component" value="Unassembled WGS sequence"/>
</dbReference>
<sequence>MRATGKVIANLPDEIAEPMGELVDRMVSSCWSLGAALYLLAVWRWRVAHFDAQNDVSREYHAAGFKARLRYGHLDITRDQVNNVPPQLQVQLSTTICTMLGGDWDGQDGAIHRPGFCYLIAFAGGTTSQPHAGGSGTLIVKVNYQTGRHEIQYLSSNNYSGKQLGPQHVAQLGLLRGLRRCYTQHWSPVHVMGDQEDIIKRQDTRKPPRAGHLKNGFWKTRRAADAAAVEDWTLQPRELNRTAQELGRLALTTGQSVEWFARELPAAGARWGGILSFACHDVKQWLDVHQNTTPPGGVAATV</sequence>
<evidence type="ECO:0000313" key="4">
    <source>
        <dbReference type="Proteomes" id="UP000429607"/>
    </source>
</evidence>
<dbReference type="Proteomes" id="UP000434957">
    <property type="component" value="Unassembled WGS sequence"/>
</dbReference>
<gene>
    <name evidence="2" type="ORF">PR001_g19873</name>
    <name evidence="3" type="ORF">PR003_g20993</name>
</gene>